<feature type="transmembrane region" description="Helical" evidence="8">
    <location>
        <begin position="147"/>
        <end position="167"/>
    </location>
</feature>
<keyword evidence="4" id="KW-0133">Cell shape</keyword>
<accession>A0A6J7PU40</accession>
<dbReference type="GO" id="GO:0008360">
    <property type="term" value="P:regulation of cell shape"/>
    <property type="evidence" value="ECO:0007669"/>
    <property type="project" value="UniProtKB-KW"/>
</dbReference>
<evidence type="ECO:0000313" key="9">
    <source>
        <dbReference type="EMBL" id="CAB4817210.1"/>
    </source>
</evidence>
<evidence type="ECO:0000256" key="1">
    <source>
        <dbReference type="ARBA" id="ARBA00004651"/>
    </source>
</evidence>
<evidence type="ECO:0000256" key="5">
    <source>
        <dbReference type="ARBA" id="ARBA00022984"/>
    </source>
</evidence>
<dbReference type="InterPro" id="IPR004268">
    <property type="entry name" value="MurJ"/>
</dbReference>
<proteinExistence type="predicted"/>
<feature type="transmembrane region" description="Helical" evidence="8">
    <location>
        <begin position="301"/>
        <end position="319"/>
    </location>
</feature>
<name>A0A6J7PU40_9ZZZZ</name>
<organism evidence="11">
    <name type="scientific">freshwater metagenome</name>
    <dbReference type="NCBI Taxonomy" id="449393"/>
    <lineage>
        <taxon>unclassified sequences</taxon>
        <taxon>metagenomes</taxon>
        <taxon>ecological metagenomes</taxon>
    </lineage>
</organism>
<feature type="transmembrane region" description="Helical" evidence="8">
    <location>
        <begin position="96"/>
        <end position="116"/>
    </location>
</feature>
<feature type="transmembrane region" description="Helical" evidence="8">
    <location>
        <begin position="21"/>
        <end position="44"/>
    </location>
</feature>
<evidence type="ECO:0000256" key="4">
    <source>
        <dbReference type="ARBA" id="ARBA00022960"/>
    </source>
</evidence>
<feature type="transmembrane region" description="Helical" evidence="8">
    <location>
        <begin position="254"/>
        <end position="281"/>
    </location>
</feature>
<dbReference type="EMBL" id="CAFBPM010000001">
    <property type="protein sequence ID" value="CAB5008451.1"/>
    <property type="molecule type" value="Genomic_DNA"/>
</dbReference>
<keyword evidence="6 8" id="KW-1133">Transmembrane helix</keyword>
<evidence type="ECO:0000256" key="2">
    <source>
        <dbReference type="ARBA" id="ARBA00022475"/>
    </source>
</evidence>
<feature type="transmembrane region" description="Helical" evidence="8">
    <location>
        <begin position="56"/>
        <end position="75"/>
    </location>
</feature>
<dbReference type="AlphaFoldDB" id="A0A6J7PU40"/>
<keyword evidence="2" id="KW-1003">Cell membrane</keyword>
<comment type="subcellular location">
    <subcellularLocation>
        <location evidence="1">Cell membrane</location>
        <topology evidence="1">Multi-pass membrane protein</topology>
    </subcellularLocation>
</comment>
<dbReference type="PANTHER" id="PTHR47019:SF1">
    <property type="entry name" value="LIPID II FLIPPASE MURJ"/>
    <property type="match status" value="1"/>
</dbReference>
<keyword evidence="3 8" id="KW-0812">Transmembrane</keyword>
<protein>
    <submittedName>
        <fullName evidence="11">Unannotated protein</fullName>
    </submittedName>
</protein>
<dbReference type="GO" id="GO:0005886">
    <property type="term" value="C:plasma membrane"/>
    <property type="evidence" value="ECO:0007669"/>
    <property type="project" value="UniProtKB-SubCell"/>
</dbReference>
<evidence type="ECO:0000256" key="6">
    <source>
        <dbReference type="ARBA" id="ARBA00022989"/>
    </source>
</evidence>
<dbReference type="NCBIfam" id="TIGR01695">
    <property type="entry name" value="murJ_mviN"/>
    <property type="match status" value="1"/>
</dbReference>
<gene>
    <name evidence="9" type="ORF">UFOPK3164_00157</name>
    <name evidence="10" type="ORF">UFOPK3427_00912</name>
    <name evidence="11" type="ORF">UFOPK4112_00173</name>
</gene>
<feature type="transmembrane region" description="Helical" evidence="8">
    <location>
        <begin position="468"/>
        <end position="489"/>
    </location>
</feature>
<feature type="transmembrane region" description="Helical" evidence="8">
    <location>
        <begin position="340"/>
        <end position="360"/>
    </location>
</feature>
<reference evidence="11" key="1">
    <citation type="submission" date="2020-05" db="EMBL/GenBank/DDBJ databases">
        <authorList>
            <person name="Chiriac C."/>
            <person name="Salcher M."/>
            <person name="Ghai R."/>
            <person name="Kavagutti S V."/>
        </authorList>
    </citation>
    <scope>NUCLEOTIDE SEQUENCE</scope>
</reference>
<evidence type="ECO:0000313" key="11">
    <source>
        <dbReference type="EMBL" id="CAB5008451.1"/>
    </source>
</evidence>
<dbReference type="CDD" id="cd13123">
    <property type="entry name" value="MATE_MurJ_like"/>
    <property type="match status" value="1"/>
</dbReference>
<keyword evidence="5" id="KW-0573">Peptidoglycan synthesis</keyword>
<keyword evidence="7 8" id="KW-0472">Membrane</keyword>
<feature type="transmembrane region" description="Helical" evidence="8">
    <location>
        <begin position="380"/>
        <end position="398"/>
    </location>
</feature>
<evidence type="ECO:0000256" key="3">
    <source>
        <dbReference type="ARBA" id="ARBA00022692"/>
    </source>
</evidence>
<dbReference type="Pfam" id="PF03023">
    <property type="entry name" value="MurJ"/>
    <property type="match status" value="1"/>
</dbReference>
<feature type="transmembrane region" description="Helical" evidence="8">
    <location>
        <begin position="211"/>
        <end position="233"/>
    </location>
</feature>
<sequence>MSETEKTSLTRAIGSMATGTTVSRVTGVIRVLVLAYVLGISPLADSYNLANTVPNMLYDVVIGGVLGATFIPVFIERLAKSTERDAWKSISSVVTLAVVVLAGATVITLVAAPWIIDAFTAFNHASSDRTPQELATQRSVATTLLRWFSPQIFFFGLLSIGAALLNVRRRFGAPMWVPIANNVVCIAVLLFFAGVNPAPTLGGVAASPGQLALLGAGTTAGVMVQAALLIPSLSRAKLGRVRWRFTLRDDAVRAITRLGSWTFGFVLLNQIALFVILALAFGVGGSGPVSSYTYAYAFFQMPYAVVAVSIMSAVTPDLATHHTMGEADSFAQRFGTGLRGVLVIMIPASVVLFLLARPGIALLLGHGNSDAAQTEQTGTILAELSLGLVGFTVFQYVIRALQTMHRAKDAFWLYLIENALTVLLAFVLVTPLGLAGLALAVAVSYSVGALLGLVVIRNTFGRLGNPGCFSPLSRVCLSSVAMGIVILILSNLSSAKSGPALFARVVGSLLVGGLVYLGAISFLARRRGTPS</sequence>
<evidence type="ECO:0000256" key="8">
    <source>
        <dbReference type="SAM" id="Phobius"/>
    </source>
</evidence>
<feature type="transmembrane region" description="Helical" evidence="8">
    <location>
        <begin position="435"/>
        <end position="456"/>
    </location>
</feature>
<dbReference type="GO" id="GO:0015648">
    <property type="term" value="F:lipid-linked peptidoglycan transporter activity"/>
    <property type="evidence" value="ECO:0007669"/>
    <property type="project" value="TreeGrafter"/>
</dbReference>
<dbReference type="PANTHER" id="PTHR47019">
    <property type="entry name" value="LIPID II FLIPPASE MURJ"/>
    <property type="match status" value="1"/>
</dbReference>
<dbReference type="GO" id="GO:0034204">
    <property type="term" value="P:lipid translocation"/>
    <property type="evidence" value="ECO:0007669"/>
    <property type="project" value="TreeGrafter"/>
</dbReference>
<evidence type="ECO:0000256" key="7">
    <source>
        <dbReference type="ARBA" id="ARBA00023136"/>
    </source>
</evidence>
<evidence type="ECO:0000313" key="10">
    <source>
        <dbReference type="EMBL" id="CAB4872719.1"/>
    </source>
</evidence>
<dbReference type="EMBL" id="CAFBLT010000001">
    <property type="protein sequence ID" value="CAB4872719.1"/>
    <property type="molecule type" value="Genomic_DNA"/>
</dbReference>
<feature type="transmembrane region" description="Helical" evidence="8">
    <location>
        <begin position="179"/>
        <end position="199"/>
    </location>
</feature>
<dbReference type="GO" id="GO:0009252">
    <property type="term" value="P:peptidoglycan biosynthetic process"/>
    <property type="evidence" value="ECO:0007669"/>
    <property type="project" value="UniProtKB-KW"/>
</dbReference>
<dbReference type="EMBL" id="CAFABE010000004">
    <property type="protein sequence ID" value="CAB4817210.1"/>
    <property type="molecule type" value="Genomic_DNA"/>
</dbReference>
<dbReference type="InterPro" id="IPR051050">
    <property type="entry name" value="Lipid_II_flippase_MurJ/MviN"/>
</dbReference>
<dbReference type="PRINTS" id="PR01806">
    <property type="entry name" value="VIRFACTRMVIN"/>
</dbReference>
<feature type="transmembrane region" description="Helical" evidence="8">
    <location>
        <begin position="410"/>
        <end position="429"/>
    </location>
</feature>
<feature type="transmembrane region" description="Helical" evidence="8">
    <location>
        <begin position="501"/>
        <end position="524"/>
    </location>
</feature>